<protein>
    <submittedName>
        <fullName evidence="2">Peptidase inhibitor family I36 protein</fullName>
    </submittedName>
</protein>
<proteinExistence type="predicted"/>
<gene>
    <name evidence="2" type="ORF">ACFO6V_07015</name>
</gene>
<feature type="chain" id="PRO_5046045643" evidence="1">
    <location>
        <begin position="35"/>
        <end position="154"/>
    </location>
</feature>
<dbReference type="Proteomes" id="UP001596011">
    <property type="component" value="Unassembled WGS sequence"/>
</dbReference>
<evidence type="ECO:0000313" key="2">
    <source>
        <dbReference type="EMBL" id="MFC4627975.1"/>
    </source>
</evidence>
<evidence type="ECO:0000256" key="1">
    <source>
        <dbReference type="SAM" id="SignalP"/>
    </source>
</evidence>
<reference evidence="3" key="1">
    <citation type="journal article" date="2019" name="Int. J. Syst. Evol. Microbiol.">
        <title>The Global Catalogue of Microorganisms (GCM) 10K type strain sequencing project: providing services to taxonomists for standard genome sequencing and annotation.</title>
        <authorList>
            <consortium name="The Broad Institute Genomics Platform"/>
            <consortium name="The Broad Institute Genome Sequencing Center for Infectious Disease"/>
            <person name="Wu L."/>
            <person name="Ma J."/>
        </authorList>
    </citation>
    <scope>NUCLEOTIDE SEQUENCE [LARGE SCALE GENOMIC DNA]</scope>
    <source>
        <strain evidence="3">CCUG 42722</strain>
    </source>
</reference>
<organism evidence="2 3">
    <name type="scientific">Promicromonospora alba</name>
    <dbReference type="NCBI Taxonomy" id="1616110"/>
    <lineage>
        <taxon>Bacteria</taxon>
        <taxon>Bacillati</taxon>
        <taxon>Actinomycetota</taxon>
        <taxon>Actinomycetes</taxon>
        <taxon>Micrococcales</taxon>
        <taxon>Promicromonosporaceae</taxon>
        <taxon>Promicromonospora</taxon>
    </lineage>
</organism>
<accession>A0ABV9HEI2</accession>
<keyword evidence="3" id="KW-1185">Reference proteome</keyword>
<comment type="caution">
    <text evidence="2">The sequence shown here is derived from an EMBL/GenBank/DDBJ whole genome shotgun (WGS) entry which is preliminary data.</text>
</comment>
<dbReference type="Pfam" id="PF03995">
    <property type="entry name" value="Inhibitor_I36"/>
    <property type="match status" value="1"/>
</dbReference>
<evidence type="ECO:0000313" key="3">
    <source>
        <dbReference type="Proteomes" id="UP001596011"/>
    </source>
</evidence>
<dbReference type="EMBL" id="JBHSFI010000003">
    <property type="protein sequence ID" value="MFC4627975.1"/>
    <property type="molecule type" value="Genomic_DNA"/>
</dbReference>
<dbReference type="RefSeq" id="WP_377133614.1">
    <property type="nucleotide sequence ID" value="NZ_JBHSFI010000003.1"/>
</dbReference>
<feature type="signal peptide" evidence="1">
    <location>
        <begin position="1"/>
        <end position="34"/>
    </location>
</feature>
<sequence>MKFVKRVKHVLRSIILTAAIAAAGVGAGVAPAVADDWSCPAEYTCIWNETNYAGAYSWIHDSNTNFNFNMSDLASANNRASSLSTGNIVSCRSYFFENANWDAVGGKWVWFYETGSSRGASRDPMLSNGGGNGHSSAQDLNNLFSSNQYVTSCS</sequence>
<keyword evidence="1" id="KW-0732">Signal</keyword>
<name>A0ABV9HEI2_9MICO</name>